<dbReference type="EMBL" id="AQQY01000003">
    <property type="protein sequence ID" value="KCV82643.1"/>
    <property type="molecule type" value="Genomic_DNA"/>
</dbReference>
<dbReference type="InterPro" id="IPR040476">
    <property type="entry name" value="CSD2"/>
</dbReference>
<dbReference type="InterPro" id="IPR050180">
    <property type="entry name" value="RNR_Ribonuclease"/>
</dbReference>
<evidence type="ECO:0000256" key="3">
    <source>
        <dbReference type="ARBA" id="ARBA00022722"/>
    </source>
</evidence>
<comment type="caution">
    <text evidence="10">The sequence shown here is derived from an EMBL/GenBank/DDBJ whole genome shotgun (WGS) entry which is preliminary data.</text>
</comment>
<evidence type="ECO:0000256" key="2">
    <source>
        <dbReference type="ARBA" id="ARBA00022490"/>
    </source>
</evidence>
<evidence type="ECO:0000256" key="5">
    <source>
        <dbReference type="ARBA" id="ARBA00022839"/>
    </source>
</evidence>
<dbReference type="GO" id="GO:0003723">
    <property type="term" value="F:RNA binding"/>
    <property type="evidence" value="ECO:0007669"/>
    <property type="project" value="UniProtKB-UniRule"/>
</dbReference>
<dbReference type="SMART" id="SM00316">
    <property type="entry name" value="S1"/>
    <property type="match status" value="1"/>
</dbReference>
<evidence type="ECO:0000313" key="10">
    <source>
        <dbReference type="EMBL" id="KCV82643.1"/>
    </source>
</evidence>
<dbReference type="OrthoDB" id="9764149at2"/>
<comment type="function">
    <text evidence="7">3'-5' exoribonuclease that releases 5'-nucleoside monophosphates and is involved in maturation of structured RNAs.</text>
</comment>
<dbReference type="PROSITE" id="PS50126">
    <property type="entry name" value="S1"/>
    <property type="match status" value="1"/>
</dbReference>
<feature type="region of interest" description="Disordered" evidence="8">
    <location>
        <begin position="714"/>
        <end position="751"/>
    </location>
</feature>
<dbReference type="EC" id="3.1.13.1" evidence="7"/>
<accession>A0A058ZM65</accession>
<dbReference type="HAMAP" id="MF_01895">
    <property type="entry name" value="RNase_R"/>
    <property type="match status" value="1"/>
</dbReference>
<dbReference type="NCBIfam" id="TIGR00358">
    <property type="entry name" value="3_prime_RNase"/>
    <property type="match status" value="1"/>
</dbReference>
<sequence>MSQIPTKDQILEWISDNPTLTSKRDIAKAFGIKGAARIDLKRVLKELEAEGHLQKRRKTYRDPDKLPPVSVLQIEGPDGDGDIMARPLEWHGEGERPRVLFVAKASDPALGKGDRILGRLTEVKGEDHQYEARLIRRIGTNPQRILGVFRKGAEGGRIVPVDKGSDKEWQVAPGATLDAKDGELVEAEQAGPRNRLGLQKARIVERLGDPSAPKAVSLIAIHQHGIPDAFPDAVIAEADAAKPAGMKGREDLRDMPLITIDPSDARDHDDACYAHADDDPKNEGGWVVWVAIADVAHYVTPGSALDREARKRGNSTYFPDRVVPMLPDRLSGDLCSLHEGVPRACIAVRMVLDSKGQKLRHRFVRGLMQSAASLNYEEVQAAVDGKPNEKTEPFLNDVLKPLYGAYEATKKARAARQPLDLDLPERRIILDDDGQVASVAFKDRLDAHRLIEEFMILANVAAAEELTKLRRPLLFRVHEEPSPEKLDALREVAQASGFNLAKGQVLKTQHLNQLLDAAMGSEFSELINISTLRSMTQAYYTPENYGHFGLALRSYAHFTSPIRRYSDLVVHRALISGHDWGKDGLSHEEVEQLEETATHISDTERRSMTAERDTTDRYLASYMADRVGNEFAGRIAGIARFGVFVKLDETGADGLVPIRELGNEYFHYDQESQSLRGADTGFEISIGQRAKVRLSEAVPVTGGLLLELLEIDGKAPPRGNRRRPGTAPRRKVARGKAKAAKTKRKVKRTRR</sequence>
<dbReference type="Pfam" id="PF17876">
    <property type="entry name" value="CSD2"/>
    <property type="match status" value="1"/>
</dbReference>
<dbReference type="eggNOG" id="COG0557">
    <property type="taxonomic scope" value="Bacteria"/>
</dbReference>
<evidence type="ECO:0000259" key="9">
    <source>
        <dbReference type="PROSITE" id="PS50126"/>
    </source>
</evidence>
<dbReference type="InterPro" id="IPR022966">
    <property type="entry name" value="RNase_II/R_CS"/>
</dbReference>
<dbReference type="InterPro" id="IPR004476">
    <property type="entry name" value="RNase_II/RNase_R"/>
</dbReference>
<evidence type="ECO:0000256" key="8">
    <source>
        <dbReference type="SAM" id="MobiDB-lite"/>
    </source>
</evidence>
<proteinExistence type="inferred from homology"/>
<feature type="domain" description="S1 motif" evidence="9">
    <location>
        <begin position="628"/>
        <end position="709"/>
    </location>
</feature>
<dbReference type="InterPro" id="IPR012340">
    <property type="entry name" value="NA-bd_OB-fold"/>
</dbReference>
<comment type="similarity">
    <text evidence="7">Belongs to the RNR ribonuclease family. RNase R subfamily.</text>
</comment>
<dbReference type="Gene3D" id="2.40.50.140">
    <property type="entry name" value="Nucleic acid-binding proteins"/>
    <property type="match status" value="1"/>
</dbReference>
<organism evidence="10 11">
    <name type="scientific">Actibacterium atlanticum</name>
    <dbReference type="NCBI Taxonomy" id="1461693"/>
    <lineage>
        <taxon>Bacteria</taxon>
        <taxon>Pseudomonadati</taxon>
        <taxon>Pseudomonadota</taxon>
        <taxon>Alphaproteobacteria</taxon>
        <taxon>Rhodobacterales</taxon>
        <taxon>Roseobacteraceae</taxon>
        <taxon>Actibacterium</taxon>
    </lineage>
</organism>
<dbReference type="GO" id="GO:0006402">
    <property type="term" value="P:mRNA catabolic process"/>
    <property type="evidence" value="ECO:0007669"/>
    <property type="project" value="TreeGrafter"/>
</dbReference>
<dbReference type="PANTHER" id="PTHR23355">
    <property type="entry name" value="RIBONUCLEASE"/>
    <property type="match status" value="1"/>
</dbReference>
<dbReference type="SUPFAM" id="SSF50249">
    <property type="entry name" value="Nucleic acid-binding proteins"/>
    <property type="match status" value="2"/>
</dbReference>
<dbReference type="GO" id="GO:0005829">
    <property type="term" value="C:cytosol"/>
    <property type="evidence" value="ECO:0007669"/>
    <property type="project" value="TreeGrafter"/>
</dbReference>
<dbReference type="STRING" id="1461693.ATO10_06861"/>
<feature type="compositionally biased region" description="Basic residues" evidence="8">
    <location>
        <begin position="719"/>
        <end position="751"/>
    </location>
</feature>
<comment type="catalytic activity">
    <reaction evidence="1 7">
        <text>Exonucleolytic cleavage in the 3'- to 5'-direction to yield nucleoside 5'-phosphates.</text>
        <dbReference type="EC" id="3.1.13.1"/>
    </reaction>
</comment>
<keyword evidence="3 7" id="KW-0540">Nuclease</keyword>
<dbReference type="Pfam" id="PF00773">
    <property type="entry name" value="RNB"/>
    <property type="match status" value="1"/>
</dbReference>
<name>A0A058ZM65_9RHOB</name>
<dbReference type="NCBIfam" id="TIGR02063">
    <property type="entry name" value="RNase_R"/>
    <property type="match status" value="1"/>
</dbReference>
<keyword evidence="2 7" id="KW-0963">Cytoplasm</keyword>
<evidence type="ECO:0000256" key="6">
    <source>
        <dbReference type="ARBA" id="ARBA00022884"/>
    </source>
</evidence>
<dbReference type="PATRIC" id="fig|1461693.3.peg.1394"/>
<evidence type="ECO:0000256" key="4">
    <source>
        <dbReference type="ARBA" id="ARBA00022801"/>
    </source>
</evidence>
<keyword evidence="11" id="KW-1185">Reference proteome</keyword>
<evidence type="ECO:0000313" key="11">
    <source>
        <dbReference type="Proteomes" id="UP000024836"/>
    </source>
</evidence>
<dbReference type="Proteomes" id="UP000024836">
    <property type="component" value="Unassembled WGS sequence"/>
</dbReference>
<gene>
    <name evidence="7" type="primary">rnr</name>
    <name evidence="10" type="ORF">ATO10_06861</name>
</gene>
<dbReference type="InterPro" id="IPR001900">
    <property type="entry name" value="RNase_II/R"/>
</dbReference>
<dbReference type="InterPro" id="IPR003029">
    <property type="entry name" value="S1_domain"/>
</dbReference>
<keyword evidence="4 7" id="KW-0378">Hydrolase</keyword>
<dbReference type="SMART" id="SM00955">
    <property type="entry name" value="RNB"/>
    <property type="match status" value="1"/>
</dbReference>
<reference evidence="10 11" key="1">
    <citation type="submission" date="2013-04" db="EMBL/GenBank/DDBJ databases">
        <title>Shimia sp. 22II-S11-Z10 Genome Sequencing.</title>
        <authorList>
            <person name="Lai Q."/>
            <person name="Li G."/>
            <person name="Shao Z."/>
        </authorList>
    </citation>
    <scope>NUCLEOTIDE SEQUENCE [LARGE SCALE GENOMIC DNA]</scope>
    <source>
        <strain evidence="11">22II-S11-Z10</strain>
    </source>
</reference>
<dbReference type="RefSeq" id="WP_035249716.1">
    <property type="nucleotide sequence ID" value="NZ_AQQY01000003.1"/>
</dbReference>
<dbReference type="InterPro" id="IPR011805">
    <property type="entry name" value="RNase_R"/>
</dbReference>
<evidence type="ECO:0000256" key="7">
    <source>
        <dbReference type="HAMAP-Rule" id="MF_01895"/>
    </source>
</evidence>
<dbReference type="Pfam" id="PF00575">
    <property type="entry name" value="S1"/>
    <property type="match status" value="1"/>
</dbReference>
<dbReference type="CDD" id="cd04471">
    <property type="entry name" value="S1_RNase_R"/>
    <property type="match status" value="1"/>
</dbReference>
<dbReference type="PANTHER" id="PTHR23355:SF9">
    <property type="entry name" value="DIS3-LIKE EXONUCLEASE 2"/>
    <property type="match status" value="1"/>
</dbReference>
<dbReference type="AlphaFoldDB" id="A0A058ZM65"/>
<keyword evidence="5 7" id="KW-0269">Exonuclease</keyword>
<protein>
    <recommendedName>
        <fullName evidence="7">Ribonuclease R</fullName>
        <shortName evidence="7">RNase R</shortName>
        <ecNumber evidence="7">3.1.13.1</ecNumber>
    </recommendedName>
</protein>
<keyword evidence="6 7" id="KW-0694">RNA-binding</keyword>
<evidence type="ECO:0000256" key="1">
    <source>
        <dbReference type="ARBA" id="ARBA00001849"/>
    </source>
</evidence>
<dbReference type="PROSITE" id="PS01175">
    <property type="entry name" value="RIBONUCLEASE_II"/>
    <property type="match status" value="1"/>
</dbReference>
<comment type="subcellular location">
    <subcellularLocation>
        <location evidence="7">Cytoplasm</location>
    </subcellularLocation>
</comment>
<dbReference type="GO" id="GO:0008859">
    <property type="term" value="F:exoribonuclease II activity"/>
    <property type="evidence" value="ECO:0007669"/>
    <property type="project" value="UniProtKB-UniRule"/>
</dbReference>